<dbReference type="CDD" id="cd07995">
    <property type="entry name" value="TPK"/>
    <property type="match status" value="1"/>
</dbReference>
<keyword evidence="3" id="KW-0418">Kinase</keyword>
<evidence type="ECO:0000256" key="4">
    <source>
        <dbReference type="ARBA" id="ARBA00022840"/>
    </source>
</evidence>
<dbReference type="STRING" id="229920.ADM99_13675"/>
<dbReference type="RefSeq" id="WP_158423422.1">
    <property type="nucleotide sequence ID" value="NZ_BBYA01000010.1"/>
</dbReference>
<dbReference type="InterPro" id="IPR053149">
    <property type="entry name" value="TPK"/>
</dbReference>
<keyword evidence="8" id="KW-1185">Reference proteome</keyword>
<dbReference type="EMBL" id="LGCK01000014">
    <property type="protein sequence ID" value="KPL70228.1"/>
    <property type="molecule type" value="Genomic_DNA"/>
</dbReference>
<evidence type="ECO:0000256" key="1">
    <source>
        <dbReference type="ARBA" id="ARBA00022679"/>
    </source>
</evidence>
<dbReference type="SUPFAM" id="SSF63862">
    <property type="entry name" value="Thiamin pyrophosphokinase, substrate-binding domain"/>
    <property type="match status" value="1"/>
</dbReference>
<dbReference type="SUPFAM" id="SSF63999">
    <property type="entry name" value="Thiamin pyrophosphokinase, catalytic domain"/>
    <property type="match status" value="1"/>
</dbReference>
<evidence type="ECO:0000256" key="3">
    <source>
        <dbReference type="ARBA" id="ARBA00022777"/>
    </source>
</evidence>
<evidence type="ECO:0000313" key="7">
    <source>
        <dbReference type="EMBL" id="KPL70228.1"/>
    </source>
</evidence>
<organism evidence="7 8">
    <name type="scientific">Leptolinea tardivitalis</name>
    <dbReference type="NCBI Taxonomy" id="229920"/>
    <lineage>
        <taxon>Bacteria</taxon>
        <taxon>Bacillati</taxon>
        <taxon>Chloroflexota</taxon>
        <taxon>Anaerolineae</taxon>
        <taxon>Anaerolineales</taxon>
        <taxon>Anaerolineaceae</taxon>
        <taxon>Leptolinea</taxon>
    </lineage>
</organism>
<dbReference type="GO" id="GO:0005524">
    <property type="term" value="F:ATP binding"/>
    <property type="evidence" value="ECO:0007669"/>
    <property type="project" value="UniProtKB-KW"/>
</dbReference>
<keyword evidence="1" id="KW-0808">Transferase</keyword>
<comment type="caution">
    <text evidence="7">The sequence shown here is derived from an EMBL/GenBank/DDBJ whole genome shotgun (WGS) entry which is preliminary data.</text>
</comment>
<dbReference type="GO" id="GO:0004788">
    <property type="term" value="F:thiamine diphosphokinase activity"/>
    <property type="evidence" value="ECO:0007669"/>
    <property type="project" value="UniProtKB-UniRule"/>
</dbReference>
<reference evidence="7 8" key="1">
    <citation type="submission" date="2015-07" db="EMBL/GenBank/DDBJ databases">
        <title>Genome sequence of Leptolinea tardivitalis DSM 16556.</title>
        <authorList>
            <person name="Hemp J."/>
            <person name="Ward L.M."/>
            <person name="Pace L.A."/>
            <person name="Fischer W.W."/>
        </authorList>
    </citation>
    <scope>NUCLEOTIDE SEQUENCE [LARGE SCALE GENOMIC DNA]</scope>
    <source>
        <strain evidence="7 8">YMTK-2</strain>
    </source>
</reference>
<dbReference type="SMART" id="SM00983">
    <property type="entry name" value="TPK_B1_binding"/>
    <property type="match status" value="1"/>
</dbReference>
<keyword evidence="4" id="KW-0067">ATP-binding</keyword>
<evidence type="ECO:0000256" key="5">
    <source>
        <dbReference type="NCBIfam" id="TIGR01378"/>
    </source>
</evidence>
<dbReference type="OrthoDB" id="9804377at2"/>
<dbReference type="GO" id="GO:0016301">
    <property type="term" value="F:kinase activity"/>
    <property type="evidence" value="ECO:0007669"/>
    <property type="project" value="UniProtKB-KW"/>
</dbReference>
<dbReference type="AlphaFoldDB" id="A0A0P6XGL4"/>
<sequence length="220" mass="24073">MTNQRAVIFANGEITDLNSLRQLLRAGDLCIAADGGLRHLFALGVMPSVLIGDLDSVTPLDVEKAREQGTQVLKFPVDKNETDLQLAIQYAVEAGCLEIIITAALGGRLDQTLGNIFLLMQPALQEINCRLDDGREEVFLIASSAEITGSPGDVVSLLPVGEPVYDVKTEEMKYPLVYEKLFPDQTRGISNVMLSRHAKVTISRGKLICIHTRQIMPVTK</sequence>
<keyword evidence="2" id="KW-0547">Nucleotide-binding</keyword>
<accession>A0A0P6XGL4</accession>
<protein>
    <recommendedName>
        <fullName evidence="5">Thiamine diphosphokinase</fullName>
        <ecNumber evidence="5">2.7.6.2</ecNumber>
    </recommendedName>
</protein>
<name>A0A0P6XGL4_9CHLR</name>
<gene>
    <name evidence="7" type="ORF">ADM99_13675</name>
</gene>
<dbReference type="GO" id="GO:0009229">
    <property type="term" value="P:thiamine diphosphate biosynthetic process"/>
    <property type="evidence" value="ECO:0007669"/>
    <property type="project" value="InterPro"/>
</dbReference>
<proteinExistence type="predicted"/>
<dbReference type="Pfam" id="PF04263">
    <property type="entry name" value="TPK_catalytic"/>
    <property type="match status" value="1"/>
</dbReference>
<dbReference type="InterPro" id="IPR007373">
    <property type="entry name" value="Thiamin_PyroPKinase_B1-bd"/>
</dbReference>
<dbReference type="EC" id="2.7.6.2" evidence="5"/>
<dbReference type="Proteomes" id="UP000050430">
    <property type="component" value="Unassembled WGS sequence"/>
</dbReference>
<dbReference type="PANTHER" id="PTHR41299:SF1">
    <property type="entry name" value="THIAMINE PYROPHOSPHOKINASE"/>
    <property type="match status" value="1"/>
</dbReference>
<dbReference type="PANTHER" id="PTHR41299">
    <property type="entry name" value="THIAMINE PYROPHOSPHOKINASE"/>
    <property type="match status" value="1"/>
</dbReference>
<dbReference type="InterPro" id="IPR036759">
    <property type="entry name" value="TPK_catalytic_sf"/>
</dbReference>
<dbReference type="InterPro" id="IPR007371">
    <property type="entry name" value="TPK_catalytic"/>
</dbReference>
<dbReference type="InterPro" id="IPR036371">
    <property type="entry name" value="TPK_B1-bd_sf"/>
</dbReference>
<dbReference type="InterPro" id="IPR006282">
    <property type="entry name" value="Thi_PPkinase"/>
</dbReference>
<evidence type="ECO:0000259" key="6">
    <source>
        <dbReference type="SMART" id="SM00983"/>
    </source>
</evidence>
<evidence type="ECO:0000313" key="8">
    <source>
        <dbReference type="Proteomes" id="UP000050430"/>
    </source>
</evidence>
<dbReference type="GO" id="GO:0030975">
    <property type="term" value="F:thiamine binding"/>
    <property type="evidence" value="ECO:0007669"/>
    <property type="project" value="InterPro"/>
</dbReference>
<evidence type="ECO:0000256" key="2">
    <source>
        <dbReference type="ARBA" id="ARBA00022741"/>
    </source>
</evidence>
<dbReference type="GO" id="GO:0006772">
    <property type="term" value="P:thiamine metabolic process"/>
    <property type="evidence" value="ECO:0007669"/>
    <property type="project" value="UniProtKB-UniRule"/>
</dbReference>
<dbReference type="Pfam" id="PF04265">
    <property type="entry name" value="TPK_B1_binding"/>
    <property type="match status" value="1"/>
</dbReference>
<dbReference type="Gene3D" id="3.40.50.10240">
    <property type="entry name" value="Thiamin pyrophosphokinase, catalytic domain"/>
    <property type="match status" value="1"/>
</dbReference>
<feature type="domain" description="Thiamin pyrophosphokinase thiamin-binding" evidence="6">
    <location>
        <begin position="149"/>
        <end position="208"/>
    </location>
</feature>
<dbReference type="NCBIfam" id="TIGR01378">
    <property type="entry name" value="thi_PPkinase"/>
    <property type="match status" value="1"/>
</dbReference>